<dbReference type="InterPro" id="IPR012317">
    <property type="entry name" value="Poly(ADP-ribose)pol_cat_dom"/>
</dbReference>
<dbReference type="Pfam" id="PF00644">
    <property type="entry name" value="PARP"/>
    <property type="match status" value="1"/>
</dbReference>
<comment type="similarity">
    <text evidence="1">Belongs to the ARTD/PARP family.</text>
</comment>
<dbReference type="AlphaFoldDB" id="A0A8T0ACH5"/>
<comment type="caution">
    <text evidence="3">The sequence shown here is derived from an EMBL/GenBank/DDBJ whole genome shotgun (WGS) entry which is preliminary data.</text>
</comment>
<feature type="domain" description="PARP catalytic" evidence="2">
    <location>
        <begin position="36"/>
        <end position="117"/>
    </location>
</feature>
<sequence length="225" mass="25824">MISTNSRKKEMSIDFFGWEVEYDEDRQLRAEQEPKSGRYYTMYHGTTIQSARNIIQNGFKQSSGGMLGPGVYVSRNQKKAERYPLNSTYVDRVVLKLRVDCGKVKKIDKDNHPMQKTWHSNGYDTAWVPPKCGMKAVPSGMEEDCVWDPKRIEVTDVMLAPNATILNELKQLVERKSPQAASTNPQVCQLCKWKIVPAHSVQTCWGCGETVCTLMTKHKCRYWHN</sequence>
<dbReference type="Gene3D" id="3.90.175.10">
    <property type="entry name" value="Diphtheria Toxin, domain 1"/>
    <property type="match status" value="1"/>
</dbReference>
<dbReference type="PANTHER" id="PTHR36542:SF6">
    <property type="entry name" value="GIG2-LIKE PROTEIN DREP"/>
    <property type="match status" value="1"/>
</dbReference>
<name>A0A8T0ACH5_SILME</name>
<dbReference type="SUPFAM" id="SSF56399">
    <property type="entry name" value="ADP-ribosylation"/>
    <property type="match status" value="1"/>
</dbReference>
<evidence type="ECO:0000256" key="1">
    <source>
        <dbReference type="ARBA" id="ARBA00024347"/>
    </source>
</evidence>
<evidence type="ECO:0000313" key="4">
    <source>
        <dbReference type="Proteomes" id="UP000606274"/>
    </source>
</evidence>
<dbReference type="EMBL" id="JABFDY010000025">
    <property type="protein sequence ID" value="KAF7688857.1"/>
    <property type="molecule type" value="Genomic_DNA"/>
</dbReference>
<dbReference type="FunFam" id="3.90.175.10:FF:000003">
    <property type="entry name" value="Grass carp reovirus (GCRV)-induced gene 2p"/>
    <property type="match status" value="1"/>
</dbReference>
<evidence type="ECO:0000259" key="2">
    <source>
        <dbReference type="Pfam" id="PF00644"/>
    </source>
</evidence>
<protein>
    <recommendedName>
        <fullName evidence="2">PARP catalytic domain-containing protein</fullName>
    </recommendedName>
</protein>
<accession>A0A8T0ACH5</accession>
<dbReference type="PANTHER" id="PTHR36542">
    <property type="entry name" value="GIG2-LIKE PROTEIN DRED-RELATED"/>
    <property type="match status" value="1"/>
</dbReference>
<dbReference type="Proteomes" id="UP000606274">
    <property type="component" value="Unassembled WGS sequence"/>
</dbReference>
<proteinExistence type="inferred from homology"/>
<reference evidence="3" key="1">
    <citation type="submission" date="2020-08" db="EMBL/GenBank/DDBJ databases">
        <title>Chromosome-level assembly of Southern catfish (Silurus meridionalis) provides insights into visual adaptation to the nocturnal and benthic lifestyles.</title>
        <authorList>
            <person name="Zhang Y."/>
            <person name="Wang D."/>
            <person name="Peng Z."/>
        </authorList>
    </citation>
    <scope>NUCLEOTIDE SEQUENCE</scope>
    <source>
        <strain evidence="3">SWU-2019-XX</strain>
        <tissue evidence="3">Muscle</tissue>
    </source>
</reference>
<dbReference type="GO" id="GO:0005737">
    <property type="term" value="C:cytoplasm"/>
    <property type="evidence" value="ECO:0007669"/>
    <property type="project" value="TreeGrafter"/>
</dbReference>
<dbReference type="GO" id="GO:0003950">
    <property type="term" value="F:NAD+ poly-ADP-ribosyltransferase activity"/>
    <property type="evidence" value="ECO:0007669"/>
    <property type="project" value="InterPro"/>
</dbReference>
<evidence type="ECO:0000313" key="3">
    <source>
        <dbReference type="EMBL" id="KAF7688857.1"/>
    </source>
</evidence>
<organism evidence="3 4">
    <name type="scientific">Silurus meridionalis</name>
    <name type="common">Southern catfish</name>
    <name type="synonym">Silurus soldatovi meridionalis</name>
    <dbReference type="NCBI Taxonomy" id="175797"/>
    <lineage>
        <taxon>Eukaryota</taxon>
        <taxon>Metazoa</taxon>
        <taxon>Chordata</taxon>
        <taxon>Craniata</taxon>
        <taxon>Vertebrata</taxon>
        <taxon>Euteleostomi</taxon>
        <taxon>Actinopterygii</taxon>
        <taxon>Neopterygii</taxon>
        <taxon>Teleostei</taxon>
        <taxon>Ostariophysi</taxon>
        <taxon>Siluriformes</taxon>
        <taxon>Siluridae</taxon>
        <taxon>Silurus</taxon>
    </lineage>
</organism>
<gene>
    <name evidence="3" type="ORF">HF521_013664</name>
</gene>
<keyword evidence="4" id="KW-1185">Reference proteome</keyword>